<comment type="caution">
    <text evidence="1">The sequence shown here is derived from an EMBL/GenBank/DDBJ whole genome shotgun (WGS) entry which is preliminary data.</text>
</comment>
<reference evidence="1" key="1">
    <citation type="submission" date="2020-11" db="EMBL/GenBank/DDBJ databases">
        <authorList>
            <consortium name="DOE Joint Genome Institute"/>
            <person name="Ahrendt S."/>
            <person name="Riley R."/>
            <person name="Andreopoulos W."/>
            <person name="Labutti K."/>
            <person name="Pangilinan J."/>
            <person name="Ruiz-Duenas F.J."/>
            <person name="Barrasa J.M."/>
            <person name="Sanchez-Garcia M."/>
            <person name="Camarero S."/>
            <person name="Miyauchi S."/>
            <person name="Serrano A."/>
            <person name="Linde D."/>
            <person name="Babiker R."/>
            <person name="Drula E."/>
            <person name="Ayuso-Fernandez I."/>
            <person name="Pacheco R."/>
            <person name="Padilla G."/>
            <person name="Ferreira P."/>
            <person name="Barriuso J."/>
            <person name="Kellner H."/>
            <person name="Castanera R."/>
            <person name="Alfaro M."/>
            <person name="Ramirez L."/>
            <person name="Pisabarro A.G."/>
            <person name="Kuo A."/>
            <person name="Tritt A."/>
            <person name="Lipzen A."/>
            <person name="He G."/>
            <person name="Yan M."/>
            <person name="Ng V."/>
            <person name="Cullen D."/>
            <person name="Martin F."/>
            <person name="Rosso M.-N."/>
            <person name="Henrissat B."/>
            <person name="Hibbett D."/>
            <person name="Martinez A.T."/>
            <person name="Grigoriev I.V."/>
        </authorList>
    </citation>
    <scope>NUCLEOTIDE SEQUENCE</scope>
    <source>
        <strain evidence="1">ATCC 90797</strain>
    </source>
</reference>
<evidence type="ECO:0000313" key="1">
    <source>
        <dbReference type="EMBL" id="KAF9497023.1"/>
    </source>
</evidence>
<sequence length="100" mass="11621">MRMQVFRRSTPCHSQHGAISIARRHCPHGTITRPPMRLEPRGAKHRLSTDDLQFIKGMITFKLDIYLDELRQALAEQRGTVIAMKTLARGLARMNYMCKW</sequence>
<protein>
    <submittedName>
        <fullName evidence="1">Uncharacterized protein</fullName>
    </submittedName>
</protein>
<proteinExistence type="predicted"/>
<feature type="non-terminal residue" evidence="1">
    <location>
        <position position="100"/>
    </location>
</feature>
<evidence type="ECO:0000313" key="2">
    <source>
        <dbReference type="Proteomes" id="UP000807025"/>
    </source>
</evidence>
<dbReference type="Proteomes" id="UP000807025">
    <property type="component" value="Unassembled WGS sequence"/>
</dbReference>
<organism evidence="1 2">
    <name type="scientific">Pleurotus eryngii</name>
    <name type="common">Boletus of the steppes</name>
    <dbReference type="NCBI Taxonomy" id="5323"/>
    <lineage>
        <taxon>Eukaryota</taxon>
        <taxon>Fungi</taxon>
        <taxon>Dikarya</taxon>
        <taxon>Basidiomycota</taxon>
        <taxon>Agaricomycotina</taxon>
        <taxon>Agaricomycetes</taxon>
        <taxon>Agaricomycetidae</taxon>
        <taxon>Agaricales</taxon>
        <taxon>Pleurotineae</taxon>
        <taxon>Pleurotaceae</taxon>
        <taxon>Pleurotus</taxon>
    </lineage>
</organism>
<name>A0A9P6A1F9_PLEER</name>
<dbReference type="OrthoDB" id="3012036at2759"/>
<accession>A0A9P6A1F9</accession>
<dbReference type="AlphaFoldDB" id="A0A9P6A1F9"/>
<gene>
    <name evidence="1" type="ORF">BDN71DRAFT_1468053</name>
</gene>
<keyword evidence="2" id="KW-1185">Reference proteome</keyword>
<dbReference type="EMBL" id="MU154547">
    <property type="protein sequence ID" value="KAF9497023.1"/>
    <property type="molecule type" value="Genomic_DNA"/>
</dbReference>